<dbReference type="InterPro" id="IPR000387">
    <property type="entry name" value="Tyr_Pase_dom"/>
</dbReference>
<dbReference type="InterPro" id="IPR029021">
    <property type="entry name" value="Prot-tyrosine_phosphatase-like"/>
</dbReference>
<evidence type="ECO:0000259" key="8">
    <source>
        <dbReference type="PROSITE" id="PS50056"/>
    </source>
</evidence>
<accession>A0A7M7NAR2</accession>
<feature type="compositionally biased region" description="Polar residues" evidence="5">
    <location>
        <begin position="1313"/>
        <end position="1322"/>
    </location>
</feature>
<proteinExistence type="inferred from homology"/>
<feature type="compositionally biased region" description="Low complexity" evidence="5">
    <location>
        <begin position="103"/>
        <end position="114"/>
    </location>
</feature>
<dbReference type="PROSITE" id="PS00383">
    <property type="entry name" value="TYR_PHOSPHATASE_1"/>
    <property type="match status" value="1"/>
</dbReference>
<feature type="compositionally biased region" description="Polar residues" evidence="5">
    <location>
        <begin position="157"/>
        <end position="179"/>
    </location>
</feature>
<dbReference type="EnsemblMetazoa" id="XM_030977062">
    <property type="protein sequence ID" value="XP_030832922"/>
    <property type="gene ID" value="LOC100893225"/>
</dbReference>
<dbReference type="PROSITE" id="PS50056">
    <property type="entry name" value="TYR_PHOSPHATASE_2"/>
    <property type="match status" value="1"/>
</dbReference>
<dbReference type="OMA" id="FEESHHE"/>
<dbReference type="InterPro" id="IPR003595">
    <property type="entry name" value="Tyr_Pase_cat"/>
</dbReference>
<dbReference type="Proteomes" id="UP000007110">
    <property type="component" value="Unassembled WGS sequence"/>
</dbReference>
<dbReference type="PANTHER" id="PTHR19134:SF562">
    <property type="entry name" value="PROTEIN-TYROSINE-PHOSPHATASE"/>
    <property type="match status" value="1"/>
</dbReference>
<dbReference type="SMART" id="SM00404">
    <property type="entry name" value="PTPc_motif"/>
    <property type="match status" value="1"/>
</dbReference>
<feature type="compositionally biased region" description="Low complexity" evidence="5">
    <location>
        <begin position="80"/>
        <end position="89"/>
    </location>
</feature>
<dbReference type="PRINTS" id="PR00700">
    <property type="entry name" value="PRTYPHPHTASE"/>
</dbReference>
<dbReference type="KEGG" id="spu:100893225"/>
<feature type="region of interest" description="Disordered" evidence="5">
    <location>
        <begin position="884"/>
        <end position="926"/>
    </location>
</feature>
<dbReference type="RefSeq" id="XP_030832922.1">
    <property type="nucleotide sequence ID" value="XM_030977062.1"/>
</dbReference>
<feature type="compositionally biased region" description="Low complexity" evidence="5">
    <location>
        <begin position="237"/>
        <end position="262"/>
    </location>
</feature>
<feature type="domain" description="Tyrosine specific protein phosphatases" evidence="8">
    <location>
        <begin position="794"/>
        <end position="868"/>
    </location>
</feature>
<reference evidence="10" key="1">
    <citation type="submission" date="2015-02" db="EMBL/GenBank/DDBJ databases">
        <title>Genome sequencing for Strongylocentrotus purpuratus.</title>
        <authorList>
            <person name="Murali S."/>
            <person name="Liu Y."/>
            <person name="Vee V."/>
            <person name="English A."/>
            <person name="Wang M."/>
            <person name="Skinner E."/>
            <person name="Han Y."/>
            <person name="Muzny D.M."/>
            <person name="Worley K.C."/>
            <person name="Gibbs R.A."/>
        </authorList>
    </citation>
    <scope>NUCLEOTIDE SEQUENCE</scope>
</reference>
<feature type="compositionally biased region" description="Polar residues" evidence="5">
    <location>
        <begin position="1162"/>
        <end position="1185"/>
    </location>
</feature>
<evidence type="ECO:0000256" key="3">
    <source>
        <dbReference type="ARBA" id="ARBA00022801"/>
    </source>
</evidence>
<feature type="region of interest" description="Disordered" evidence="5">
    <location>
        <begin position="29"/>
        <end position="182"/>
    </location>
</feature>
<feature type="domain" description="Tyrosine-protein phosphatase" evidence="7">
    <location>
        <begin position="608"/>
        <end position="877"/>
    </location>
</feature>
<feature type="chain" id="PRO_5029530869" description="protein-tyrosine-phosphatase" evidence="6">
    <location>
        <begin position="27"/>
        <end position="1338"/>
    </location>
</feature>
<evidence type="ECO:0000256" key="6">
    <source>
        <dbReference type="SAM" id="SignalP"/>
    </source>
</evidence>
<feature type="compositionally biased region" description="Low complexity" evidence="5">
    <location>
        <begin position="269"/>
        <end position="294"/>
    </location>
</feature>
<dbReference type="Pfam" id="PF00102">
    <property type="entry name" value="Y_phosphatase"/>
    <property type="match status" value="1"/>
</dbReference>
<comment type="similarity">
    <text evidence="1">Belongs to the protein-tyrosine phosphatase family.</text>
</comment>
<dbReference type="PROSITE" id="PS50055">
    <property type="entry name" value="TYR_PHOSPHATASE_PTP"/>
    <property type="match status" value="1"/>
</dbReference>
<dbReference type="InterPro" id="IPR050348">
    <property type="entry name" value="Protein-Tyr_Phosphatase"/>
</dbReference>
<keyword evidence="4" id="KW-0904">Protein phosphatase</keyword>
<evidence type="ECO:0000256" key="1">
    <source>
        <dbReference type="ARBA" id="ARBA00009580"/>
    </source>
</evidence>
<feature type="compositionally biased region" description="Acidic residues" evidence="5">
    <location>
        <begin position="1328"/>
        <end position="1338"/>
    </location>
</feature>
<keyword evidence="6" id="KW-0732">Signal</keyword>
<feature type="region of interest" description="Disordered" evidence="5">
    <location>
        <begin position="309"/>
        <end position="329"/>
    </location>
</feature>
<name>A0A7M7NAR2_STRPU</name>
<dbReference type="PANTHER" id="PTHR19134">
    <property type="entry name" value="RECEPTOR-TYPE TYROSINE-PROTEIN PHOSPHATASE"/>
    <property type="match status" value="1"/>
</dbReference>
<reference evidence="9" key="2">
    <citation type="submission" date="2021-01" db="UniProtKB">
        <authorList>
            <consortium name="EnsemblMetazoa"/>
        </authorList>
    </citation>
    <scope>IDENTIFICATION</scope>
</reference>
<feature type="region of interest" description="Disordered" evidence="5">
    <location>
        <begin position="218"/>
        <end position="294"/>
    </location>
</feature>
<keyword evidence="3" id="KW-0378">Hydrolase</keyword>
<feature type="compositionally biased region" description="Polar residues" evidence="5">
    <location>
        <begin position="115"/>
        <end position="148"/>
    </location>
</feature>
<dbReference type="GO" id="GO:0007165">
    <property type="term" value="P:signal transduction"/>
    <property type="evidence" value="ECO:0000318"/>
    <property type="project" value="GO_Central"/>
</dbReference>
<dbReference type="GeneID" id="100893225"/>
<feature type="compositionally biased region" description="Polar residues" evidence="5">
    <location>
        <begin position="90"/>
        <end position="102"/>
    </location>
</feature>
<dbReference type="SMART" id="SM00194">
    <property type="entry name" value="PTPc"/>
    <property type="match status" value="1"/>
</dbReference>
<keyword evidence="10" id="KW-1185">Reference proteome</keyword>
<feature type="compositionally biased region" description="Basic and acidic residues" evidence="5">
    <location>
        <begin position="1095"/>
        <end position="1111"/>
    </location>
</feature>
<evidence type="ECO:0000259" key="7">
    <source>
        <dbReference type="PROSITE" id="PS50055"/>
    </source>
</evidence>
<dbReference type="SUPFAM" id="SSF52799">
    <property type="entry name" value="(Phosphotyrosine protein) phosphatases II"/>
    <property type="match status" value="1"/>
</dbReference>
<feature type="compositionally biased region" description="Low complexity" evidence="5">
    <location>
        <begin position="1201"/>
        <end position="1216"/>
    </location>
</feature>
<dbReference type="CDD" id="cd00047">
    <property type="entry name" value="PTPc"/>
    <property type="match status" value="1"/>
</dbReference>
<dbReference type="GO" id="GO:0004725">
    <property type="term" value="F:protein tyrosine phosphatase activity"/>
    <property type="evidence" value="ECO:0000318"/>
    <property type="project" value="GO_Central"/>
</dbReference>
<dbReference type="InParanoid" id="A0A7M7NAR2"/>
<evidence type="ECO:0000256" key="2">
    <source>
        <dbReference type="ARBA" id="ARBA00013064"/>
    </source>
</evidence>
<feature type="region of interest" description="Disordered" evidence="5">
    <location>
        <begin position="1153"/>
        <end position="1242"/>
    </location>
</feature>
<dbReference type="Gene3D" id="3.90.190.10">
    <property type="entry name" value="Protein tyrosine phosphatase superfamily"/>
    <property type="match status" value="1"/>
</dbReference>
<feature type="region of interest" description="Disordered" evidence="5">
    <location>
        <begin position="637"/>
        <end position="664"/>
    </location>
</feature>
<organism evidence="9 10">
    <name type="scientific">Strongylocentrotus purpuratus</name>
    <name type="common">Purple sea urchin</name>
    <dbReference type="NCBI Taxonomy" id="7668"/>
    <lineage>
        <taxon>Eukaryota</taxon>
        <taxon>Metazoa</taxon>
        <taxon>Echinodermata</taxon>
        <taxon>Eleutherozoa</taxon>
        <taxon>Echinozoa</taxon>
        <taxon>Echinoidea</taxon>
        <taxon>Euechinoidea</taxon>
        <taxon>Echinacea</taxon>
        <taxon>Camarodonta</taxon>
        <taxon>Echinidea</taxon>
        <taxon>Strongylocentrotidae</taxon>
        <taxon>Strongylocentrotus</taxon>
    </lineage>
</organism>
<dbReference type="InterPro" id="IPR016130">
    <property type="entry name" value="Tyr_Pase_AS"/>
</dbReference>
<feature type="region of interest" description="Disordered" evidence="5">
    <location>
        <begin position="1072"/>
        <end position="1123"/>
    </location>
</feature>
<sequence>MDSRFIWSCLFSLVVLVVSVPRLAVALEPPNHVDGYDPADTQGPMVEPGQPLVTPPPIRDASTPRSAPVETPSPTPSPSPTNSTTVANTMEANATVATTKPNSTMTASSMTATSVTRRLTPSLTVPNATGTVSKTSRSTASGTPSADTPLSGIPASTDKSTVAPTAPIQQGTTNENNTGPVDLYSTPPLWTWWDSTTKAATGTRTPTARATILTTRLRTTHRQTTPYPRKTTSFPWTTSQVSPQTTRPTTVVTQPKATTTQALPNKNRTSGTVSTTTTMAMPTTPTTIPWHWPFPTTTQTTTLVTTASQVSTGQSTEPGNTPSKEHPVRTPTLYPITTLAPPVANASYKLPTYLQLRLSTTWPRFCKGSANVQESLADFARQVLGQSPYDRVEVPYLNVRDHCREATVNRFKKTLLVEVTPVDFFVTVNGSYYENVTQKVGAELVLDHSMLQEDISYQIISAHVLVINKAATPAPPNDGSSQGAVIGATLTVCALVFGVILSLIGMKVYRVRKSHAGITDRYYFDGKQLQDALSESHQMAGVSPLGRATGGGGHPAPSYREYILASINKGLVLDDEDMTVEVDAVEALPSHTLTSNALAKFYSYREAIAEEFENLPGHQLIASSDIKKRIAVPVTSKPRSPVVQSPERTRVPIPPTSPTSPSIPSKPADLFLDASFIRGYDSSHCSYIGATVSGGDSSTAFWRTVWEQQSRTIVCLCSPYELGKVCPQYWPTKEGGPGTQLYGNILVTLKGGASGEHYFTSTLLIRNVEKSLCRPVTHYWFSNWLDSEIPSSPQALMSMLLQVHNTHQESYGPVVVHCSDGVGRTGLVIATDINMQRLEESHTVDIPHTVSSIRQDRGQAILNIDQYAFIYRTLYEFSKFLSSSGTKETSDTESVVFDNPDDSVSDTGNEDLSSQGTNSSRTSSYLGDLSSSVKRRLALKFPSLGISPPTPLSPISSRISTGEFVVINSPNSTNLDMSVVSGLSGSEKGDRNSSASSHHSPFDQTSFCTQNDVFAISHNDSARLVPKGSGRHFTVGQRPLKRETSVVSARPVSAFCRGSRAMSSIEGSKAYEEWSPPFGNPGQSNLPQSLSSPKTDLRVEELSKSNRERSATCESGRFSDSLASTNPFKFEESHHELCASQPNALVVQHAREPSYPTDMNPFGSSQTVTQLDSPFTSYPPSSSVPSALYDPSENHSHSRQNSNPFPSEPSSSNPDSQYPKEINPFEAPSETGDAFAQSSESGSSLNSAFAFVSYPDTAGNFERQGTYPKGINPFDESGSLQRIPLPSSQRGASNALRLAPVPRKQNKAKSGRTEGQASSDGQNPFDYDWMDSAEESFT</sequence>
<evidence type="ECO:0000313" key="9">
    <source>
        <dbReference type="EnsemblMetazoa" id="XP_030832922"/>
    </source>
</evidence>
<feature type="signal peptide" evidence="6">
    <location>
        <begin position="1"/>
        <end position="26"/>
    </location>
</feature>
<feature type="compositionally biased region" description="Polar residues" evidence="5">
    <location>
        <begin position="313"/>
        <end position="322"/>
    </location>
</feature>
<feature type="region of interest" description="Disordered" evidence="5">
    <location>
        <begin position="980"/>
        <end position="1003"/>
    </location>
</feature>
<dbReference type="EC" id="3.1.3.48" evidence="2"/>
<dbReference type="OrthoDB" id="10057603at2759"/>
<feature type="compositionally biased region" description="Polar residues" evidence="5">
    <location>
        <begin position="1081"/>
        <end position="1094"/>
    </location>
</feature>
<protein>
    <recommendedName>
        <fullName evidence="2">protein-tyrosine-phosphatase</fullName>
        <ecNumber evidence="2">3.1.3.48</ecNumber>
    </recommendedName>
</protein>
<feature type="region of interest" description="Disordered" evidence="5">
    <location>
        <begin position="1258"/>
        <end position="1338"/>
    </location>
</feature>
<feature type="compositionally biased region" description="Low complexity" evidence="5">
    <location>
        <begin position="913"/>
        <end position="924"/>
    </location>
</feature>
<feature type="compositionally biased region" description="Polar residues" evidence="5">
    <location>
        <begin position="992"/>
        <end position="1003"/>
    </location>
</feature>
<evidence type="ECO:0000313" key="10">
    <source>
        <dbReference type="Proteomes" id="UP000007110"/>
    </source>
</evidence>
<evidence type="ECO:0000256" key="4">
    <source>
        <dbReference type="ARBA" id="ARBA00022912"/>
    </source>
</evidence>
<evidence type="ECO:0000256" key="5">
    <source>
        <dbReference type="SAM" id="MobiDB-lite"/>
    </source>
</evidence>
<dbReference type="FunFam" id="3.90.190.10:FF:000317">
    <property type="entry name" value="Uncharacterized protein"/>
    <property type="match status" value="1"/>
</dbReference>
<dbReference type="InterPro" id="IPR000242">
    <property type="entry name" value="PTP_cat"/>
</dbReference>